<accession>A0A0V1LIK1</accession>
<dbReference type="EMBL" id="JYDW01000043">
    <property type="protein sequence ID" value="KRZ59352.1"/>
    <property type="molecule type" value="Genomic_DNA"/>
</dbReference>
<evidence type="ECO:0000313" key="1">
    <source>
        <dbReference type="EMBL" id="KRZ59352.1"/>
    </source>
</evidence>
<dbReference type="AlphaFoldDB" id="A0A0V1LIK1"/>
<comment type="caution">
    <text evidence="1">The sequence shown here is derived from an EMBL/GenBank/DDBJ whole genome shotgun (WGS) entry which is preliminary data.</text>
</comment>
<sequence>MFRTERHRPHRRDPNGAVWCPTVADGGAPQARGHQDPVQALYIFGYERAPTLLWVELVEVSRTHCSFE</sequence>
<dbReference type="Proteomes" id="UP000054721">
    <property type="component" value="Unassembled WGS sequence"/>
</dbReference>
<gene>
    <name evidence="1" type="ORF">T02_11827</name>
</gene>
<name>A0A0V1LIK1_9BILA</name>
<reference evidence="1 2" key="1">
    <citation type="submission" date="2015-05" db="EMBL/GenBank/DDBJ databases">
        <title>Evolution of Trichinella species and genotypes.</title>
        <authorList>
            <person name="Korhonen P.K."/>
            <person name="Edoardo P."/>
            <person name="Giuseppe L.R."/>
            <person name="Gasser R.B."/>
        </authorList>
    </citation>
    <scope>NUCLEOTIDE SEQUENCE [LARGE SCALE GENOMIC DNA]</scope>
    <source>
        <strain evidence="1">ISS10</strain>
    </source>
</reference>
<protein>
    <submittedName>
        <fullName evidence="1">Uncharacterized protein</fullName>
    </submittedName>
</protein>
<evidence type="ECO:0000313" key="2">
    <source>
        <dbReference type="Proteomes" id="UP000054721"/>
    </source>
</evidence>
<keyword evidence="2" id="KW-1185">Reference proteome</keyword>
<proteinExistence type="predicted"/>
<organism evidence="1 2">
    <name type="scientific">Trichinella nativa</name>
    <dbReference type="NCBI Taxonomy" id="6335"/>
    <lineage>
        <taxon>Eukaryota</taxon>
        <taxon>Metazoa</taxon>
        <taxon>Ecdysozoa</taxon>
        <taxon>Nematoda</taxon>
        <taxon>Enoplea</taxon>
        <taxon>Dorylaimia</taxon>
        <taxon>Trichinellida</taxon>
        <taxon>Trichinellidae</taxon>
        <taxon>Trichinella</taxon>
    </lineage>
</organism>